<gene>
    <name evidence="1" type="ORF">OI18_16200</name>
</gene>
<dbReference type="Proteomes" id="UP000031408">
    <property type="component" value="Unassembled WGS sequence"/>
</dbReference>
<dbReference type="EMBL" id="JSVC01000018">
    <property type="protein sequence ID" value="KIC93727.1"/>
    <property type="molecule type" value="Genomic_DNA"/>
</dbReference>
<organism evidence="1 2">
    <name type="scientific">Flavihumibacter solisilvae</name>
    <dbReference type="NCBI Taxonomy" id="1349421"/>
    <lineage>
        <taxon>Bacteria</taxon>
        <taxon>Pseudomonadati</taxon>
        <taxon>Bacteroidota</taxon>
        <taxon>Chitinophagia</taxon>
        <taxon>Chitinophagales</taxon>
        <taxon>Chitinophagaceae</taxon>
        <taxon>Flavihumibacter</taxon>
    </lineage>
</organism>
<protein>
    <recommendedName>
        <fullName evidence="3">Phosphatase</fullName>
    </recommendedName>
</protein>
<keyword evidence="2" id="KW-1185">Reference proteome</keyword>
<comment type="caution">
    <text evidence="1">The sequence shown here is derived from an EMBL/GenBank/DDBJ whole genome shotgun (WGS) entry which is preliminary data.</text>
</comment>
<dbReference type="AlphaFoldDB" id="A0A0C1L129"/>
<accession>A0A0C1L129</accession>
<sequence>MVGLVSITGIYGCNKLNEYLGDWDGVKPNPKIELKSHSITPSLVRMATGFEQTEIYPLIGSDDVLPGSPSFIYGAQPDGGGLIKNEEGKGYVMITNHEILRGVSRVFLDETFKPVKGEYIVDGDGGQWRLCSASMATPKEHGFGPLFLTAGESGSESRIHAINPFAPVSDKKRTDRVVPALGRASMENAVPLPKDAFRGKTVIAIGEDDASGQVVLYVSNGVGNLENGSLYMMKRSNNDPVETNMEVGSAYDVEFVQIDNHTTATGVEIAAQSVAKNAIQFARVEDLDYRKGGGDNSRELYFVSTGVNGQTGKTKWGRLYRLVFEKNNPLKGKLTPVADGGINPGNDLINPDNVCATENFVYVQEDGDSYYPEALHDSWIWQYNIKTGTYKPYVKMDHRRDDAAFSAKYNTVANNRLGSWEFGAMYDVSETIGSPNTFILNIHPHTWQESKFLNADGSTVSGNMEGGQTIILRGVQK</sequence>
<evidence type="ECO:0008006" key="3">
    <source>
        <dbReference type="Google" id="ProtNLM"/>
    </source>
</evidence>
<evidence type="ECO:0000313" key="2">
    <source>
        <dbReference type="Proteomes" id="UP000031408"/>
    </source>
</evidence>
<evidence type="ECO:0000313" key="1">
    <source>
        <dbReference type="EMBL" id="KIC93727.1"/>
    </source>
</evidence>
<dbReference type="STRING" id="1349421.OI18_16200"/>
<reference evidence="1 2" key="1">
    <citation type="submission" date="2014-11" db="EMBL/GenBank/DDBJ databases">
        <title>Genome sequence of Flavihumibacter solisilvae 3-3.</title>
        <authorList>
            <person name="Zhou G."/>
            <person name="Li M."/>
            <person name="Wang G."/>
        </authorList>
    </citation>
    <scope>NUCLEOTIDE SEQUENCE [LARGE SCALE GENOMIC DNA]</scope>
    <source>
        <strain evidence="1 2">3-3</strain>
    </source>
</reference>
<name>A0A0C1L129_9BACT</name>
<proteinExistence type="predicted"/>